<evidence type="ECO:0000256" key="1">
    <source>
        <dbReference type="ARBA" id="ARBA00004601"/>
    </source>
</evidence>
<dbReference type="PROSITE" id="PS50206">
    <property type="entry name" value="RHODANESE_3"/>
    <property type="match status" value="1"/>
</dbReference>
<dbReference type="GO" id="GO:0099041">
    <property type="term" value="P:vesicle tethering to Golgi"/>
    <property type="evidence" value="ECO:0007669"/>
    <property type="project" value="TreeGrafter"/>
</dbReference>
<keyword evidence="3" id="KW-0217">Developmental protein</keyword>
<comment type="subcellular location">
    <subcellularLocation>
        <location evidence="1">Golgi apparatus</location>
        <location evidence="1">trans-Golgi network</location>
    </subcellularLocation>
</comment>
<gene>
    <name evidence="8" type="ORF">TVY486_0601170</name>
</gene>
<proteinExistence type="predicted"/>
<protein>
    <recommendedName>
        <fullName evidence="2">TBC1 domain family member 23</fullName>
    </recommendedName>
</protein>
<dbReference type="PROSITE" id="PS50086">
    <property type="entry name" value="TBC_RABGAP"/>
    <property type="match status" value="1"/>
</dbReference>
<feature type="domain" description="Rhodanese" evidence="7">
    <location>
        <begin position="373"/>
        <end position="395"/>
    </location>
</feature>
<dbReference type="InterPro" id="IPR001763">
    <property type="entry name" value="Rhodanese-like_dom"/>
</dbReference>
<feature type="compositionally biased region" description="Polar residues" evidence="5">
    <location>
        <begin position="659"/>
        <end position="668"/>
    </location>
</feature>
<dbReference type="SUPFAM" id="SSF47923">
    <property type="entry name" value="Ypt/Rab-GAP domain of gyp1p"/>
    <property type="match status" value="1"/>
</dbReference>
<organism evidence="8">
    <name type="scientific">Trypanosoma vivax (strain Y486)</name>
    <dbReference type="NCBI Taxonomy" id="1055687"/>
    <lineage>
        <taxon>Eukaryota</taxon>
        <taxon>Discoba</taxon>
        <taxon>Euglenozoa</taxon>
        <taxon>Kinetoplastea</taxon>
        <taxon>Metakinetoplastina</taxon>
        <taxon>Trypanosomatida</taxon>
        <taxon>Trypanosomatidae</taxon>
        <taxon>Trypanosoma</taxon>
        <taxon>Duttonella</taxon>
    </lineage>
</organism>
<evidence type="ECO:0000259" key="6">
    <source>
        <dbReference type="PROSITE" id="PS50086"/>
    </source>
</evidence>
<feature type="domain" description="Rab-GAP TBC" evidence="6">
    <location>
        <begin position="1"/>
        <end position="226"/>
    </location>
</feature>
<dbReference type="PANTHER" id="PTHR13297:SF5">
    <property type="entry name" value="TBC1 DOMAIN FAMILY MEMBER 23"/>
    <property type="match status" value="1"/>
</dbReference>
<evidence type="ECO:0000256" key="2">
    <source>
        <dbReference type="ARBA" id="ARBA00014207"/>
    </source>
</evidence>
<evidence type="ECO:0000256" key="3">
    <source>
        <dbReference type="ARBA" id="ARBA00022473"/>
    </source>
</evidence>
<dbReference type="GO" id="GO:0042147">
    <property type="term" value="P:retrograde transport, endosome to Golgi"/>
    <property type="evidence" value="ECO:0007669"/>
    <property type="project" value="InterPro"/>
</dbReference>
<feature type="region of interest" description="Disordered" evidence="5">
    <location>
        <begin position="658"/>
        <end position="687"/>
    </location>
</feature>
<sequence length="714" mass="79119">MGDAATRLYGLLDTIEAQRGSVTFETLSEQCLRLPHLSESLTGRRRRQLYRGLLLSGPLSGEVVSFRSHATAASESQKAVAMRLKEALGGNSSIDIEELQGFVCHFSAETRCQFDEKMTGITLTMATMLASDEEAKGLEKLYWLSLLLGALQRDFIVPESSRVHDETLATLFRLLLQYHDPALSLHFDHYMVNVGIYILRWVQRLFVVGDNYEAVLRAWDWLFVTGDSSQTVYFVLAFAICHRQQFLSLHTKEQITEALDTLVFHLPGPMEAGVDPELRDGRPRPFTELVSGKGLARNAEVAYCNTPRATRQIIDSLLFSSEDSKGLVGMSVKSVDDVKQYYTSMVTLPLERLDFLETFGTVKIEKTVCEPLNYVILDCRARESFEAARLPAAIHAGDEIRVDSEQINNVTSSIDGARGSHLCVLGTGRDIVEEINMLKFFVLHLVQRGFPYVSCSGFRCIVPLIKANTIHIEGSQRTTGPRFFSRYPEMLRKAGFSDYIPKMEFDKNEAARKAEEVRAKAKEMHAKAMEGMQVAKSWGMGLIQRMGNRLAKSGGAEGAERDAQLLPSTNAMNVLCTERSESGQYVKNESKRMVDTHGSTEQAQPQKLFSLGNDFSDDEDDLDLILLSAYDRGNADTNSAVTQREAVCLDEPEPCATKPATTVPTDSPTVGDAATTGTDECDATDANRSRSVVAASIAKGETLTDEEFLQLLGD</sequence>
<name>G0TWI8_TRYVY</name>
<dbReference type="PANTHER" id="PTHR13297">
    <property type="entry name" value="TBC1 DOMAIN FAMILY MEMBER 23-RELATED"/>
    <property type="match status" value="1"/>
</dbReference>
<dbReference type="VEuPathDB" id="TriTrypDB:TvY486_0601170"/>
<evidence type="ECO:0000256" key="5">
    <source>
        <dbReference type="SAM" id="MobiDB-lite"/>
    </source>
</evidence>
<dbReference type="InterPro" id="IPR000195">
    <property type="entry name" value="Rab-GAP-TBC_dom"/>
</dbReference>
<dbReference type="EMBL" id="HE573022">
    <property type="protein sequence ID" value="CCC48326.1"/>
    <property type="molecule type" value="Genomic_DNA"/>
</dbReference>
<dbReference type="Pfam" id="PF00566">
    <property type="entry name" value="RabGAP-TBC"/>
    <property type="match status" value="1"/>
</dbReference>
<evidence type="ECO:0000313" key="8">
    <source>
        <dbReference type="EMBL" id="CCC48326.1"/>
    </source>
</evidence>
<accession>G0TWI8</accession>
<reference evidence="8" key="1">
    <citation type="journal article" date="2012" name="Proc. Natl. Acad. Sci. U.S.A.">
        <title>Antigenic diversity is generated by distinct evolutionary mechanisms in African trypanosome species.</title>
        <authorList>
            <person name="Jackson A.P."/>
            <person name="Berry A."/>
            <person name="Aslett M."/>
            <person name="Allison H.C."/>
            <person name="Burton P."/>
            <person name="Vavrova-Anderson J."/>
            <person name="Brown R."/>
            <person name="Browne H."/>
            <person name="Corton N."/>
            <person name="Hauser H."/>
            <person name="Gamble J."/>
            <person name="Gilderthorp R."/>
            <person name="Marcello L."/>
            <person name="McQuillan J."/>
            <person name="Otto T.D."/>
            <person name="Quail M.A."/>
            <person name="Sanders M.J."/>
            <person name="van Tonder A."/>
            <person name="Ginger M.L."/>
            <person name="Field M.C."/>
            <person name="Barry J.D."/>
            <person name="Hertz-Fowler C."/>
            <person name="Berriman M."/>
        </authorList>
    </citation>
    <scope>NUCLEOTIDE SEQUENCE</scope>
    <source>
        <strain evidence="8">Y486</strain>
    </source>
</reference>
<dbReference type="AlphaFoldDB" id="G0TWI8"/>
<dbReference type="GO" id="GO:0005802">
    <property type="term" value="C:trans-Golgi network"/>
    <property type="evidence" value="ECO:0007669"/>
    <property type="project" value="TreeGrafter"/>
</dbReference>
<dbReference type="Gene3D" id="1.10.472.80">
    <property type="entry name" value="Ypt/Rab-GAP domain of gyp1p, domain 3"/>
    <property type="match status" value="1"/>
</dbReference>
<dbReference type="InterPro" id="IPR039755">
    <property type="entry name" value="TBC1D23"/>
</dbReference>
<dbReference type="InterPro" id="IPR035969">
    <property type="entry name" value="Rab-GAP_TBC_sf"/>
</dbReference>
<keyword evidence="4" id="KW-0333">Golgi apparatus</keyword>
<evidence type="ECO:0000259" key="7">
    <source>
        <dbReference type="PROSITE" id="PS50206"/>
    </source>
</evidence>
<evidence type="ECO:0000256" key="4">
    <source>
        <dbReference type="ARBA" id="ARBA00023034"/>
    </source>
</evidence>
<dbReference type="GO" id="GO:0005829">
    <property type="term" value="C:cytosol"/>
    <property type="evidence" value="ECO:0007669"/>
    <property type="project" value="GOC"/>
</dbReference>